<dbReference type="Proteomes" id="UP000600139">
    <property type="component" value="Unassembled WGS sequence"/>
</dbReference>
<feature type="region of interest" description="Disordered" evidence="1">
    <location>
        <begin position="755"/>
        <end position="800"/>
    </location>
</feature>
<gene>
    <name evidence="3" type="ORF">JIN84_00800</name>
</gene>
<name>A0A934V9U0_9BACT</name>
<dbReference type="Gene3D" id="2.60.40.10">
    <property type="entry name" value="Immunoglobulins"/>
    <property type="match status" value="1"/>
</dbReference>
<evidence type="ECO:0000256" key="2">
    <source>
        <dbReference type="SAM" id="SignalP"/>
    </source>
</evidence>
<feature type="chain" id="PRO_5036805810" evidence="2">
    <location>
        <begin position="20"/>
        <end position="800"/>
    </location>
</feature>
<dbReference type="AlphaFoldDB" id="A0A934V9U0"/>
<evidence type="ECO:0000313" key="4">
    <source>
        <dbReference type="Proteomes" id="UP000600139"/>
    </source>
</evidence>
<keyword evidence="4" id="KW-1185">Reference proteome</keyword>
<accession>A0A934V9U0</accession>
<dbReference type="Gene3D" id="2.60.120.380">
    <property type="match status" value="2"/>
</dbReference>
<reference evidence="3" key="1">
    <citation type="submission" date="2021-01" db="EMBL/GenBank/DDBJ databases">
        <title>Modified the classification status of verrucomicrobia.</title>
        <authorList>
            <person name="Feng X."/>
        </authorList>
    </citation>
    <scope>NUCLEOTIDE SEQUENCE</scope>
    <source>
        <strain evidence="3">JCM 18052</strain>
    </source>
</reference>
<evidence type="ECO:0000313" key="3">
    <source>
        <dbReference type="EMBL" id="MBK1814146.1"/>
    </source>
</evidence>
<dbReference type="RefSeq" id="WP_200349107.1">
    <property type="nucleotide sequence ID" value="NZ_BAABHZ010000005.1"/>
</dbReference>
<dbReference type="InterPro" id="IPR013783">
    <property type="entry name" value="Ig-like_fold"/>
</dbReference>
<proteinExistence type="predicted"/>
<sequence>MFKPLFLLLALSTPLPAFSPELHLIEPRGGRRGTEMEIRFLGKRLEETSEILFYEPGLAVANITNKAENESTARLTIAPDAPLGEHSVRVRTAGGISELRSFWVGQFPTVMEAEPNATFDQAQRVEPNTTVQGVAGDEDDDYYVCSLKKGQRLSVEVEAMRLGRLMFDAYVAILDPKKFELATCDDAPLLRNDAFASIIAPEDGDYRIVVHEAAYEGTPDSQYRLHIGTFPRPKAVFPTGGKPGETIEFTFIGDPSGPIKQSITLPAEEAASFPVFPVHDGLSAPSPHWITVSPLEAVNESGINKDPASATPVPPVPCAMHGILDGENKMDWFKFTAKKDQNLVLRVLARSHRSPLDSILSLHQMDGKQIAANDDQGSPDSIINWTCPADGEYCLRVRDQLDRTDGDFTYRMEITEKKPSIAANLPTVERVNSQKWKTFSVPRGNRYAAVVNVVRENIACDSTFEAGQLPAGITMTAPPVPKSITTFPVVFEAAPDAPLAGGLVPFSIKATGDVPLTGGLADTIHHVDVNNQGAYHSVTVNRVATAVIQEAPFKIDLETPAVPIVKNGTLPLKVRATRKEGYAEKITVRFLWNPPGISAPVTLDIPGDQSEILYELNANNDAATGDWQVCVLAEANTPQGTVLVSSALTTLKIAEPFVGMALDLAATEQNKATSMVAKIEQLHPFEGTATVELFGLPHGASCPPQNFTKDQTELTFPVAIAADATVGKHNAVFCRVLIPQNGTTILHQTAMNSTLRIDAPPPAPVAKADAPPAAPEKPADPQAQAEKPLSRLEQLRQRAK</sequence>
<keyword evidence="2" id="KW-0732">Signal</keyword>
<organism evidence="3 4">
    <name type="scientific">Luteolibacter yonseiensis</name>
    <dbReference type="NCBI Taxonomy" id="1144680"/>
    <lineage>
        <taxon>Bacteria</taxon>
        <taxon>Pseudomonadati</taxon>
        <taxon>Verrucomicrobiota</taxon>
        <taxon>Verrucomicrobiia</taxon>
        <taxon>Verrucomicrobiales</taxon>
        <taxon>Verrucomicrobiaceae</taxon>
        <taxon>Luteolibacter</taxon>
    </lineage>
</organism>
<protein>
    <submittedName>
        <fullName evidence="3">PPC domain-containing protein</fullName>
    </submittedName>
</protein>
<comment type="caution">
    <text evidence="3">The sequence shown here is derived from an EMBL/GenBank/DDBJ whole genome shotgun (WGS) entry which is preliminary data.</text>
</comment>
<feature type="compositionally biased region" description="Basic and acidic residues" evidence="1">
    <location>
        <begin position="788"/>
        <end position="800"/>
    </location>
</feature>
<evidence type="ECO:0000256" key="1">
    <source>
        <dbReference type="SAM" id="MobiDB-lite"/>
    </source>
</evidence>
<dbReference type="EMBL" id="JAENIK010000001">
    <property type="protein sequence ID" value="MBK1814146.1"/>
    <property type="molecule type" value="Genomic_DNA"/>
</dbReference>
<feature type="signal peptide" evidence="2">
    <location>
        <begin position="1"/>
        <end position="19"/>
    </location>
</feature>